<feature type="domain" description="4Fe-4S ferredoxin-type" evidence="5">
    <location>
        <begin position="192"/>
        <end position="221"/>
    </location>
</feature>
<keyword evidence="2" id="KW-0479">Metal-binding</keyword>
<dbReference type="SUPFAM" id="SSF52218">
    <property type="entry name" value="Flavoproteins"/>
    <property type="match status" value="1"/>
</dbReference>
<dbReference type="PROSITE" id="PS51379">
    <property type="entry name" value="4FE4S_FER_2"/>
    <property type="match status" value="2"/>
</dbReference>
<dbReference type="GO" id="GO:0051536">
    <property type="term" value="F:iron-sulfur cluster binding"/>
    <property type="evidence" value="ECO:0007669"/>
    <property type="project" value="UniProtKB-KW"/>
</dbReference>
<dbReference type="GO" id="GO:0009055">
    <property type="term" value="F:electron transfer activity"/>
    <property type="evidence" value="ECO:0007669"/>
    <property type="project" value="InterPro"/>
</dbReference>
<evidence type="ECO:0000256" key="1">
    <source>
        <dbReference type="ARBA" id="ARBA00001917"/>
    </source>
</evidence>
<proteinExistence type="predicted"/>
<dbReference type="GO" id="GO:0046872">
    <property type="term" value="F:metal ion binding"/>
    <property type="evidence" value="ECO:0007669"/>
    <property type="project" value="UniProtKB-KW"/>
</dbReference>
<evidence type="ECO:0000313" key="6">
    <source>
        <dbReference type="EMBL" id="EFZ37012.1"/>
    </source>
</evidence>
<reference evidence="6" key="1">
    <citation type="submission" date="2011-01" db="EMBL/GenBank/DDBJ databases">
        <authorList>
            <person name="Muzny D."/>
            <person name="Qin X."/>
            <person name="Buhay C."/>
            <person name="Dugan-Rocha S."/>
            <person name="Ding Y."/>
            <person name="Chen G."/>
            <person name="Hawes A."/>
            <person name="Holder M."/>
            <person name="Jhangiani S."/>
            <person name="Johnson A."/>
            <person name="Khan Z."/>
            <person name="Li Z."/>
            <person name="Liu W."/>
            <person name="Liu X."/>
            <person name="Perez L."/>
            <person name="Shen H."/>
            <person name="Wang Q."/>
            <person name="Watt J."/>
            <person name="Xi L."/>
            <person name="Xin Y."/>
            <person name="Zhou J."/>
            <person name="Deng J."/>
            <person name="Jiang H."/>
            <person name="Liu Y."/>
            <person name="Qu J."/>
            <person name="Song X.-Z."/>
            <person name="Zhang L."/>
            <person name="Villasana D."/>
            <person name="Johnson A."/>
            <person name="Liu J."/>
            <person name="Liyanage D."/>
            <person name="Lorensuhewa L."/>
            <person name="Robinson T."/>
            <person name="Song A."/>
            <person name="Song B.-B."/>
            <person name="Dinh H."/>
            <person name="Thornton R."/>
            <person name="Coyle M."/>
            <person name="Francisco L."/>
            <person name="Jackson L."/>
            <person name="Javaid M."/>
            <person name="Korchina V."/>
            <person name="Kovar C."/>
            <person name="Mata R."/>
            <person name="Mathew T."/>
            <person name="Ngo R."/>
            <person name="Nguyen L."/>
            <person name="Nguyen N."/>
            <person name="Okwuonu G."/>
            <person name="Ongeri F."/>
            <person name="Pham C."/>
            <person name="Simmons D."/>
            <person name="Wilczek-Boney K."/>
            <person name="Hale W."/>
            <person name="Jakkamsetti A."/>
            <person name="Pham P."/>
            <person name="Ruth R."/>
            <person name="San Lucas F."/>
            <person name="Warren J."/>
            <person name="Zhang J."/>
            <person name="Zhao Z."/>
            <person name="Zhou C."/>
            <person name="Zhu D."/>
            <person name="Lee S."/>
            <person name="Bess C."/>
            <person name="Blankenburg K."/>
            <person name="Forbes L."/>
            <person name="Fu Q."/>
            <person name="Gubbala S."/>
            <person name="Hirani K."/>
            <person name="Jayaseelan J.C."/>
            <person name="Lara F."/>
            <person name="Munidasa M."/>
            <person name="Palculict T."/>
            <person name="Patil S."/>
            <person name="Pu L.-L."/>
            <person name="Saada N."/>
            <person name="Tang L."/>
            <person name="Weissenberger G."/>
            <person name="Zhu Y."/>
            <person name="Hemphill L."/>
            <person name="Shang Y."/>
            <person name="Youmans B."/>
            <person name="Ayvaz T."/>
            <person name="Ross M."/>
            <person name="Santibanez J."/>
            <person name="Aqrawi P."/>
            <person name="Gross S."/>
            <person name="Joshi V."/>
            <person name="Fowler G."/>
            <person name="Nazareth L."/>
            <person name="Reid J."/>
            <person name="Worley K."/>
            <person name="Petrosino J."/>
            <person name="Highlander S."/>
            <person name="Gibbs R."/>
        </authorList>
    </citation>
    <scope>NUCLEOTIDE SEQUENCE [LARGE SCALE GENOMIC DNA]</scope>
    <source>
        <strain evidence="6">ATCC 33269</strain>
    </source>
</reference>
<comment type="caution">
    <text evidence="6">The sequence shown here is derived from an EMBL/GenBank/DDBJ whole genome shotgun (WGS) entry which is preliminary data.</text>
</comment>
<dbReference type="InterPro" id="IPR029039">
    <property type="entry name" value="Flavoprotein-like_sf"/>
</dbReference>
<dbReference type="PROSITE" id="PS00201">
    <property type="entry name" value="FLAVODOXIN"/>
    <property type="match status" value="1"/>
</dbReference>
<dbReference type="RefSeq" id="WP_004370115.1">
    <property type="nucleotide sequence ID" value="NZ_GL833119.1"/>
</dbReference>
<organism evidence="6 7">
    <name type="scientific">Hoylesella oralis ATCC 33269</name>
    <dbReference type="NCBI Taxonomy" id="873533"/>
    <lineage>
        <taxon>Bacteria</taxon>
        <taxon>Pseudomonadati</taxon>
        <taxon>Bacteroidota</taxon>
        <taxon>Bacteroidia</taxon>
        <taxon>Bacteroidales</taxon>
        <taxon>Prevotellaceae</taxon>
        <taxon>Hoylesella</taxon>
    </lineage>
</organism>
<gene>
    <name evidence="6" type="ORF">HMPREF0663_11925</name>
</gene>
<dbReference type="EMBL" id="AEPE02000005">
    <property type="protein sequence ID" value="EFZ37012.1"/>
    <property type="molecule type" value="Genomic_DNA"/>
</dbReference>
<keyword evidence="4" id="KW-0411">Iron-sulfur</keyword>
<evidence type="ECO:0000256" key="4">
    <source>
        <dbReference type="ARBA" id="ARBA00023014"/>
    </source>
</evidence>
<dbReference type="AlphaFoldDB" id="E7RRX4"/>
<keyword evidence="3" id="KW-0408">Iron</keyword>
<evidence type="ECO:0000256" key="3">
    <source>
        <dbReference type="ARBA" id="ARBA00023004"/>
    </source>
</evidence>
<dbReference type="Proteomes" id="UP000005580">
    <property type="component" value="Unassembled WGS sequence"/>
</dbReference>
<dbReference type="GO" id="GO:0010181">
    <property type="term" value="F:FMN binding"/>
    <property type="evidence" value="ECO:0007669"/>
    <property type="project" value="InterPro"/>
</dbReference>
<dbReference type="InterPro" id="IPR017900">
    <property type="entry name" value="4Fe4S_Fe_S_CS"/>
</dbReference>
<dbReference type="InterPro" id="IPR047964">
    <property type="entry name" value="EFR1-like"/>
</dbReference>
<dbReference type="Gene3D" id="3.30.70.20">
    <property type="match status" value="1"/>
</dbReference>
<dbReference type="NCBIfam" id="NF038196">
    <property type="entry name" value="ferrodoxin_EFR1"/>
    <property type="match status" value="1"/>
</dbReference>
<feature type="domain" description="4Fe-4S ferredoxin-type" evidence="5">
    <location>
        <begin position="222"/>
        <end position="252"/>
    </location>
</feature>
<dbReference type="Gene3D" id="3.40.50.360">
    <property type="match status" value="1"/>
</dbReference>
<evidence type="ECO:0000313" key="7">
    <source>
        <dbReference type="Proteomes" id="UP000005580"/>
    </source>
</evidence>
<dbReference type="SUPFAM" id="SSF54862">
    <property type="entry name" value="4Fe-4S ferredoxins"/>
    <property type="match status" value="1"/>
</dbReference>
<dbReference type="InterPro" id="IPR017896">
    <property type="entry name" value="4Fe4S_Fe-S-bd"/>
</dbReference>
<protein>
    <submittedName>
        <fullName evidence="6">4Fe-4S binding domain protein</fullName>
    </submittedName>
</protein>
<dbReference type="STRING" id="28134.SAMN05444288_1236"/>
<evidence type="ECO:0000259" key="5">
    <source>
        <dbReference type="PROSITE" id="PS51379"/>
    </source>
</evidence>
<name>E7RRX4_9BACT</name>
<dbReference type="HOGENOM" id="CLU_068049_0_0_10"/>
<dbReference type="PROSITE" id="PS00198">
    <property type="entry name" value="4FE4S_FER_1"/>
    <property type="match status" value="2"/>
</dbReference>
<dbReference type="InterPro" id="IPR001226">
    <property type="entry name" value="Flavodoxin_CS"/>
</dbReference>
<dbReference type="eggNOG" id="COG1143">
    <property type="taxonomic scope" value="Bacteria"/>
</dbReference>
<dbReference type="Pfam" id="PF13237">
    <property type="entry name" value="Fer4_10"/>
    <property type="match status" value="1"/>
</dbReference>
<evidence type="ECO:0000256" key="2">
    <source>
        <dbReference type="ARBA" id="ARBA00022723"/>
    </source>
</evidence>
<comment type="cofactor">
    <cofactor evidence="1">
        <name>FMN</name>
        <dbReference type="ChEBI" id="CHEBI:58210"/>
    </cofactor>
</comment>
<sequence>MIFYFSGTGNTRWAAESLAHATCEQAIFIPDALTGDCHYMLNADERIGFCFPVHGWRPPNIVRKFISRLTFSACKAGDAVTNHYCYALITAGDTIGKTAEIFENDLNERGISTSAVCTLIMPESYVGLPTMDVDTPEKEIQKKEAARLQLADFTEAVQERRKGYYHLVKGPVPAFFSGPVGGFFIRHIISDKPFRVESSRCVKCGICADVCPVHDIKGGLGYEPQWLHNGSCLSCFACYHHCPHHAIEYGGRTKRKGQYFFGRKKR</sequence>
<keyword evidence="7" id="KW-1185">Reference proteome</keyword>
<accession>E7RRX4</accession>